<evidence type="ECO:0000313" key="1">
    <source>
        <dbReference type="Proteomes" id="UP000046395"/>
    </source>
</evidence>
<protein>
    <submittedName>
        <fullName evidence="2">Uncharacterized protein</fullName>
    </submittedName>
</protein>
<accession>A0A5S6R2W9</accession>
<dbReference type="WBParaSite" id="TMUE_3000013649.1">
    <property type="protein sequence ID" value="TMUE_3000013649.1"/>
    <property type="gene ID" value="WBGene00302001"/>
</dbReference>
<evidence type="ECO:0000313" key="2">
    <source>
        <dbReference type="WBParaSite" id="TMUE_3000013649.1"/>
    </source>
</evidence>
<keyword evidence="1" id="KW-1185">Reference proteome</keyword>
<dbReference type="Proteomes" id="UP000046395">
    <property type="component" value="Unassembled WGS sequence"/>
</dbReference>
<dbReference type="AlphaFoldDB" id="A0A5S6R2W9"/>
<reference evidence="2" key="1">
    <citation type="submission" date="2019-12" db="UniProtKB">
        <authorList>
            <consortium name="WormBaseParasite"/>
        </authorList>
    </citation>
    <scope>IDENTIFICATION</scope>
</reference>
<organism evidence="1 2">
    <name type="scientific">Trichuris muris</name>
    <name type="common">Mouse whipworm</name>
    <dbReference type="NCBI Taxonomy" id="70415"/>
    <lineage>
        <taxon>Eukaryota</taxon>
        <taxon>Metazoa</taxon>
        <taxon>Ecdysozoa</taxon>
        <taxon>Nematoda</taxon>
        <taxon>Enoplea</taxon>
        <taxon>Dorylaimia</taxon>
        <taxon>Trichinellida</taxon>
        <taxon>Trichuridae</taxon>
        <taxon>Trichuris</taxon>
    </lineage>
</organism>
<sequence>MCVIINELSDWINCLSIAYKYSREQGKLRKELKKYLTAMRNNACKKRLMVRRFDRFGSFGGKARSLSRDLYRSHLGWTVTAAQPYAHSPDLPALARSMRVASKTV</sequence>
<proteinExistence type="predicted"/>
<name>A0A5S6R2W9_TRIMR</name>